<accession>A0A5M8FU41</accession>
<dbReference type="GO" id="GO:0016757">
    <property type="term" value="F:glycosyltransferase activity"/>
    <property type="evidence" value="ECO:0007669"/>
    <property type="project" value="UniProtKB-KW"/>
</dbReference>
<evidence type="ECO:0000313" key="5">
    <source>
        <dbReference type="EMBL" id="KAA6187315.1"/>
    </source>
</evidence>
<dbReference type="Proteomes" id="UP000322981">
    <property type="component" value="Unassembled WGS sequence"/>
</dbReference>
<evidence type="ECO:0000259" key="3">
    <source>
        <dbReference type="Pfam" id="PF00534"/>
    </source>
</evidence>
<dbReference type="PANTHER" id="PTHR12526">
    <property type="entry name" value="GLYCOSYLTRANSFERASE"/>
    <property type="match status" value="1"/>
</dbReference>
<evidence type="ECO:0000256" key="2">
    <source>
        <dbReference type="ARBA" id="ARBA00022679"/>
    </source>
</evidence>
<feature type="domain" description="Glycosyl transferase family 1" evidence="3">
    <location>
        <begin position="194"/>
        <end position="350"/>
    </location>
</feature>
<reference evidence="5 6" key="1">
    <citation type="submission" date="2019-09" db="EMBL/GenBank/DDBJ databases">
        <title>Whole-genome sequence of the purple sulfur bacterium Thiohalocapsa marina DSM 19078.</title>
        <authorList>
            <person name="Kyndt J.A."/>
            <person name="Meyer T.E."/>
        </authorList>
    </citation>
    <scope>NUCLEOTIDE SEQUENCE [LARGE SCALE GENOMIC DNA]</scope>
    <source>
        <strain evidence="5 6">DSM 19078</strain>
    </source>
</reference>
<gene>
    <name evidence="5" type="ORF">F2Q65_01965</name>
</gene>
<keyword evidence="2 5" id="KW-0808">Transferase</keyword>
<dbReference type="RefSeq" id="WP_150089878.1">
    <property type="nucleotide sequence ID" value="NZ_VWXX01000002.1"/>
</dbReference>
<feature type="domain" description="Glycosyltransferase subfamily 4-like N-terminal" evidence="4">
    <location>
        <begin position="17"/>
        <end position="175"/>
    </location>
</feature>
<sequence length="373" mass="41028">MPRRKRILFLVNSMYAGGAERVASLLSSYWARLGHEVILMPTYSGRGDCVYPLDGRVRLDYLADHVEPGRSLVPVRLRRLWALRRAIRDYSPDVVLAFLTPVNVIAVLASRGLGKRVVLAEHTHPPARRLGIPLALLRRMTYHHAETVVMLTESGRRWLQSCCPRARGKVIPNPVAMPLPIGQPSVAPASILAANRRVLIAVGRLSPEKNLSLLIDAFAKLAGRFSDWDLVLLGEGPEHAALERRSDAHGLKGRVYFPGRAGNVADWFRRADLFALSSDFEGFPNSLLEAMAHGLPAVSRDCKTGPREIIRHGVDGLLVEMNAGSAELARTLAILMSDSDKRIAMGRAATDVRERFGLARIAALWDGVLGLNT</sequence>
<keyword evidence="6" id="KW-1185">Reference proteome</keyword>
<dbReference type="PANTHER" id="PTHR12526:SF510">
    <property type="entry name" value="D-INOSITOL 3-PHOSPHATE GLYCOSYLTRANSFERASE"/>
    <property type="match status" value="1"/>
</dbReference>
<dbReference type="Pfam" id="PF13439">
    <property type="entry name" value="Glyco_transf_4"/>
    <property type="match status" value="1"/>
</dbReference>
<dbReference type="OrthoDB" id="4611853at2"/>
<dbReference type="GO" id="GO:1901135">
    <property type="term" value="P:carbohydrate derivative metabolic process"/>
    <property type="evidence" value="ECO:0007669"/>
    <property type="project" value="UniProtKB-ARBA"/>
</dbReference>
<name>A0A5M8FU41_9GAMM</name>
<dbReference type="InterPro" id="IPR028098">
    <property type="entry name" value="Glyco_trans_4-like_N"/>
</dbReference>
<dbReference type="CDD" id="cd03820">
    <property type="entry name" value="GT4_AmsD-like"/>
    <property type="match status" value="1"/>
</dbReference>
<protein>
    <submittedName>
        <fullName evidence="5">Glycosyltransferase family 4 protein</fullName>
    </submittedName>
</protein>
<comment type="caution">
    <text evidence="5">The sequence shown here is derived from an EMBL/GenBank/DDBJ whole genome shotgun (WGS) entry which is preliminary data.</text>
</comment>
<organism evidence="5 6">
    <name type="scientific">Thiohalocapsa marina</name>
    <dbReference type="NCBI Taxonomy" id="424902"/>
    <lineage>
        <taxon>Bacteria</taxon>
        <taxon>Pseudomonadati</taxon>
        <taxon>Pseudomonadota</taxon>
        <taxon>Gammaproteobacteria</taxon>
        <taxon>Chromatiales</taxon>
        <taxon>Chromatiaceae</taxon>
        <taxon>Thiohalocapsa</taxon>
    </lineage>
</organism>
<dbReference type="Pfam" id="PF00534">
    <property type="entry name" value="Glycos_transf_1"/>
    <property type="match status" value="1"/>
</dbReference>
<evidence type="ECO:0000313" key="6">
    <source>
        <dbReference type="Proteomes" id="UP000322981"/>
    </source>
</evidence>
<evidence type="ECO:0000256" key="1">
    <source>
        <dbReference type="ARBA" id="ARBA00022676"/>
    </source>
</evidence>
<dbReference type="InterPro" id="IPR001296">
    <property type="entry name" value="Glyco_trans_1"/>
</dbReference>
<proteinExistence type="predicted"/>
<dbReference type="AlphaFoldDB" id="A0A5M8FU41"/>
<dbReference type="EMBL" id="VWXX01000002">
    <property type="protein sequence ID" value="KAA6187315.1"/>
    <property type="molecule type" value="Genomic_DNA"/>
</dbReference>
<keyword evidence="1" id="KW-0328">Glycosyltransferase</keyword>
<dbReference type="Gene3D" id="3.40.50.2000">
    <property type="entry name" value="Glycogen Phosphorylase B"/>
    <property type="match status" value="2"/>
</dbReference>
<evidence type="ECO:0000259" key="4">
    <source>
        <dbReference type="Pfam" id="PF13439"/>
    </source>
</evidence>
<dbReference type="SUPFAM" id="SSF53756">
    <property type="entry name" value="UDP-Glycosyltransferase/glycogen phosphorylase"/>
    <property type="match status" value="1"/>
</dbReference>